<dbReference type="Proteomes" id="UP000219338">
    <property type="component" value="Unassembled WGS sequence"/>
</dbReference>
<proteinExistence type="predicted"/>
<evidence type="ECO:0000256" key="2">
    <source>
        <dbReference type="SAM" id="MobiDB-lite"/>
    </source>
</evidence>
<evidence type="ECO:0000256" key="1">
    <source>
        <dbReference type="SAM" id="Coils"/>
    </source>
</evidence>
<feature type="region of interest" description="Disordered" evidence="2">
    <location>
        <begin position="194"/>
        <end position="227"/>
    </location>
</feature>
<feature type="region of interest" description="Disordered" evidence="2">
    <location>
        <begin position="239"/>
        <end position="275"/>
    </location>
</feature>
<dbReference type="AlphaFoldDB" id="A0A284QY57"/>
<organism evidence="3 4">
    <name type="scientific">Armillaria ostoyae</name>
    <name type="common">Armillaria root rot fungus</name>
    <dbReference type="NCBI Taxonomy" id="47428"/>
    <lineage>
        <taxon>Eukaryota</taxon>
        <taxon>Fungi</taxon>
        <taxon>Dikarya</taxon>
        <taxon>Basidiomycota</taxon>
        <taxon>Agaricomycotina</taxon>
        <taxon>Agaricomycetes</taxon>
        <taxon>Agaricomycetidae</taxon>
        <taxon>Agaricales</taxon>
        <taxon>Marasmiineae</taxon>
        <taxon>Physalacriaceae</taxon>
        <taxon>Armillaria</taxon>
    </lineage>
</organism>
<name>A0A284QY57_ARMOS</name>
<evidence type="ECO:0000313" key="3">
    <source>
        <dbReference type="EMBL" id="SJL01417.1"/>
    </source>
</evidence>
<evidence type="ECO:0000313" key="4">
    <source>
        <dbReference type="Proteomes" id="UP000219338"/>
    </source>
</evidence>
<dbReference type="OrthoDB" id="2592022at2759"/>
<feature type="coiled-coil region" evidence="1">
    <location>
        <begin position="22"/>
        <end position="52"/>
    </location>
</feature>
<reference evidence="4" key="1">
    <citation type="journal article" date="2017" name="Nat. Ecol. Evol.">
        <title>Genome expansion and lineage-specific genetic innovations in the forest pathogenic fungi Armillaria.</title>
        <authorList>
            <person name="Sipos G."/>
            <person name="Prasanna A.N."/>
            <person name="Walter M.C."/>
            <person name="O'Connor E."/>
            <person name="Balint B."/>
            <person name="Krizsan K."/>
            <person name="Kiss B."/>
            <person name="Hess J."/>
            <person name="Varga T."/>
            <person name="Slot J."/>
            <person name="Riley R."/>
            <person name="Boka B."/>
            <person name="Rigling D."/>
            <person name="Barry K."/>
            <person name="Lee J."/>
            <person name="Mihaltcheva S."/>
            <person name="LaButti K."/>
            <person name="Lipzen A."/>
            <person name="Waldron R."/>
            <person name="Moloney N.M."/>
            <person name="Sperisen C."/>
            <person name="Kredics L."/>
            <person name="Vagvoelgyi C."/>
            <person name="Patrignani A."/>
            <person name="Fitzpatrick D."/>
            <person name="Nagy I."/>
            <person name="Doyle S."/>
            <person name="Anderson J.B."/>
            <person name="Grigoriev I.V."/>
            <person name="Gueldener U."/>
            <person name="Muensterkoetter M."/>
            <person name="Nagy L.G."/>
        </authorList>
    </citation>
    <scope>NUCLEOTIDE SEQUENCE [LARGE SCALE GENOMIC DNA]</scope>
    <source>
        <strain evidence="4">C18/9</strain>
    </source>
</reference>
<feature type="compositionally biased region" description="Low complexity" evidence="2">
    <location>
        <begin position="239"/>
        <end position="254"/>
    </location>
</feature>
<gene>
    <name evidence="3" type="ORF">ARMOST_04739</name>
</gene>
<protein>
    <submittedName>
        <fullName evidence="3">Uncharacterized protein</fullName>
    </submittedName>
</protein>
<dbReference type="STRING" id="47428.A0A284QY57"/>
<keyword evidence="4" id="KW-1185">Reference proteome</keyword>
<accession>A0A284QY57</accession>
<keyword evidence="1" id="KW-0175">Coiled coil</keyword>
<dbReference type="EMBL" id="FUEG01000003">
    <property type="protein sequence ID" value="SJL01417.1"/>
    <property type="molecule type" value="Genomic_DNA"/>
</dbReference>
<sequence length="400" mass="44756">MLSILAVDHLEGELAFAHEAQLRNKENDRVELAKAQAELEKLKMEDNSAAKMVSRYMKLSQAATNRLQASLIHEGKTCRDGQCFDHAEIHIVFSTRPVPHQYLKTEAYAGRSRWRRMIIREAFGHHREEFVWSLEKRASMSGFDGGRSVLKNGFSADLKGSSESMGQIVVAENAVETWVEELRLQTARRLELEKGNKRRPRGGEGIFGTRIPPGPIEDENHSQPSPRLASRSTFIVDELTSSESSSSSSTLITSDPVPFPTKYEPAELKQSTNNDQLLTEQLNDYAEDARVELEIRMALVHGFETVPGTLAGESPTLEEVEAQLTRSFPSVKKAQQNLSQKLDDMLLSSGLCMTWSFFRLYPSPSSSATGWMSWTSRPSSPFATTFGNVMMNPKLQQAQS</sequence>